<dbReference type="SUPFAM" id="SSF47336">
    <property type="entry name" value="ACP-like"/>
    <property type="match status" value="1"/>
</dbReference>
<accession>A0ABY3VQI6</accession>
<comment type="cofactor">
    <cofactor evidence="1">
        <name>pantetheine 4'-phosphate</name>
        <dbReference type="ChEBI" id="CHEBI:47942"/>
    </cofactor>
</comment>
<dbReference type="InterPro" id="IPR020459">
    <property type="entry name" value="AMP-binding"/>
</dbReference>
<dbReference type="SMART" id="SM00823">
    <property type="entry name" value="PKS_PP"/>
    <property type="match status" value="1"/>
</dbReference>
<dbReference type="CDD" id="cd05930">
    <property type="entry name" value="A_NRPS"/>
    <property type="match status" value="1"/>
</dbReference>
<dbReference type="InterPro" id="IPR001969">
    <property type="entry name" value="Aspartic_peptidase_AS"/>
</dbReference>
<dbReference type="Gene3D" id="1.10.1200.10">
    <property type="entry name" value="ACP-like"/>
    <property type="match status" value="1"/>
</dbReference>
<evidence type="ECO:0000256" key="1">
    <source>
        <dbReference type="ARBA" id="ARBA00001957"/>
    </source>
</evidence>
<dbReference type="PRINTS" id="PR00154">
    <property type="entry name" value="AMPBINDING"/>
</dbReference>
<evidence type="ECO:0000313" key="6">
    <source>
        <dbReference type="Proteomes" id="UP001055336"/>
    </source>
</evidence>
<dbReference type="PROSITE" id="PS00141">
    <property type="entry name" value="ASP_PROTEASE"/>
    <property type="match status" value="1"/>
</dbReference>
<dbReference type="InterPro" id="IPR020845">
    <property type="entry name" value="AMP-binding_CS"/>
</dbReference>
<dbReference type="InterPro" id="IPR036736">
    <property type="entry name" value="ACP-like_sf"/>
</dbReference>
<dbReference type="Gene3D" id="3.30.300.30">
    <property type="match status" value="1"/>
</dbReference>
<dbReference type="PROSITE" id="PS00455">
    <property type="entry name" value="AMP_BINDING"/>
    <property type="match status" value="1"/>
</dbReference>
<evidence type="ECO:0000256" key="2">
    <source>
        <dbReference type="ARBA" id="ARBA00022450"/>
    </source>
</evidence>
<dbReference type="Pfam" id="PF00975">
    <property type="entry name" value="Thioesterase"/>
    <property type="match status" value="1"/>
</dbReference>
<dbReference type="Gene3D" id="3.30.559.30">
    <property type="entry name" value="Nonribosomal peptide synthetase, condensation domain"/>
    <property type="match status" value="1"/>
</dbReference>
<dbReference type="InterPro" id="IPR029058">
    <property type="entry name" value="AB_hydrolase_fold"/>
</dbReference>
<keyword evidence="6" id="KW-1185">Reference proteome</keyword>
<dbReference type="InterPro" id="IPR045851">
    <property type="entry name" value="AMP-bd_C_sf"/>
</dbReference>
<dbReference type="SUPFAM" id="SSF56801">
    <property type="entry name" value="Acetyl-CoA synthetase-like"/>
    <property type="match status" value="1"/>
</dbReference>
<dbReference type="InterPro" id="IPR006162">
    <property type="entry name" value="Ppantetheine_attach_site"/>
</dbReference>
<dbReference type="Pfam" id="PF13193">
    <property type="entry name" value="AMP-binding_C"/>
    <property type="match status" value="1"/>
</dbReference>
<dbReference type="InterPro" id="IPR023213">
    <property type="entry name" value="CAT-like_dom_sf"/>
</dbReference>
<dbReference type="InterPro" id="IPR001031">
    <property type="entry name" value="Thioesterase"/>
</dbReference>
<dbReference type="Gene3D" id="3.30.559.10">
    <property type="entry name" value="Chloramphenicol acetyltransferase-like domain"/>
    <property type="match status" value="1"/>
</dbReference>
<evidence type="ECO:0000259" key="4">
    <source>
        <dbReference type="PROSITE" id="PS50075"/>
    </source>
</evidence>
<reference evidence="5" key="1">
    <citation type="submission" date="2022-08" db="EMBL/GenBank/DDBJ databases">
        <title>Whole genome sequencing of non-tuberculosis mycobacteria type-strains.</title>
        <authorList>
            <person name="Igarashi Y."/>
            <person name="Osugi A."/>
            <person name="Mitarai S."/>
        </authorList>
    </citation>
    <scope>NUCLEOTIDE SEQUENCE</scope>
    <source>
        <strain evidence="5">DSM 45127</strain>
    </source>
</reference>
<dbReference type="SUPFAM" id="SSF52777">
    <property type="entry name" value="CoA-dependent acyltransferases"/>
    <property type="match status" value="2"/>
</dbReference>
<dbReference type="InterPro" id="IPR010071">
    <property type="entry name" value="AA_adenyl_dom"/>
</dbReference>
<dbReference type="PROSITE" id="PS00012">
    <property type="entry name" value="PHOSPHOPANTETHEINE"/>
    <property type="match status" value="1"/>
</dbReference>
<dbReference type="Pfam" id="PF00550">
    <property type="entry name" value="PP-binding"/>
    <property type="match status" value="1"/>
</dbReference>
<dbReference type="InterPro" id="IPR025110">
    <property type="entry name" value="AMP-bd_C"/>
</dbReference>
<organism evidence="5 6">
    <name type="scientific">Mycobacterium paraterrae</name>
    <dbReference type="NCBI Taxonomy" id="577492"/>
    <lineage>
        <taxon>Bacteria</taxon>
        <taxon>Bacillati</taxon>
        <taxon>Actinomycetota</taxon>
        <taxon>Actinomycetes</taxon>
        <taxon>Mycobacteriales</taxon>
        <taxon>Mycobacteriaceae</taxon>
        <taxon>Mycobacterium</taxon>
    </lineage>
</organism>
<dbReference type="SUPFAM" id="SSF53474">
    <property type="entry name" value="alpha/beta-Hydrolases"/>
    <property type="match status" value="1"/>
</dbReference>
<dbReference type="InterPro" id="IPR009081">
    <property type="entry name" value="PP-bd_ACP"/>
</dbReference>
<dbReference type="InterPro" id="IPR000873">
    <property type="entry name" value="AMP-dep_synth/lig_dom"/>
</dbReference>
<keyword evidence="3" id="KW-0597">Phosphoprotein</keyword>
<keyword evidence="2" id="KW-0596">Phosphopantetheine</keyword>
<dbReference type="EMBL" id="CP092488">
    <property type="protein sequence ID" value="UMB70703.1"/>
    <property type="molecule type" value="Genomic_DNA"/>
</dbReference>
<gene>
    <name evidence="5" type="ORF">MKK62_05185</name>
</gene>
<evidence type="ECO:0000313" key="5">
    <source>
        <dbReference type="EMBL" id="UMB70703.1"/>
    </source>
</evidence>
<dbReference type="Pfam" id="PF00668">
    <property type="entry name" value="Condensation"/>
    <property type="match status" value="1"/>
</dbReference>
<name>A0ABY3VQI6_9MYCO</name>
<dbReference type="PANTHER" id="PTHR45527">
    <property type="entry name" value="NONRIBOSOMAL PEPTIDE SYNTHETASE"/>
    <property type="match status" value="1"/>
</dbReference>
<protein>
    <submittedName>
        <fullName evidence="5">Amino acid adenylation domain-containing protein</fullName>
    </submittedName>
</protein>
<dbReference type="Proteomes" id="UP001055336">
    <property type="component" value="Chromosome"/>
</dbReference>
<dbReference type="CDD" id="cd19531">
    <property type="entry name" value="LCL_NRPS-like"/>
    <property type="match status" value="1"/>
</dbReference>
<proteinExistence type="predicted"/>
<dbReference type="InterPro" id="IPR042099">
    <property type="entry name" value="ANL_N_sf"/>
</dbReference>
<dbReference type="PROSITE" id="PS50075">
    <property type="entry name" value="CARRIER"/>
    <property type="match status" value="1"/>
</dbReference>
<feature type="domain" description="Carrier" evidence="4">
    <location>
        <begin position="1001"/>
        <end position="1077"/>
    </location>
</feature>
<dbReference type="PANTHER" id="PTHR45527:SF1">
    <property type="entry name" value="FATTY ACID SYNTHASE"/>
    <property type="match status" value="1"/>
</dbReference>
<dbReference type="Pfam" id="PF00501">
    <property type="entry name" value="AMP-binding"/>
    <property type="match status" value="1"/>
</dbReference>
<dbReference type="InterPro" id="IPR001242">
    <property type="entry name" value="Condensation_dom"/>
</dbReference>
<dbReference type="InterPro" id="IPR020806">
    <property type="entry name" value="PKS_PP-bd"/>
</dbReference>
<dbReference type="Gene3D" id="3.40.50.1820">
    <property type="entry name" value="alpha/beta hydrolase"/>
    <property type="match status" value="1"/>
</dbReference>
<dbReference type="NCBIfam" id="TIGR01733">
    <property type="entry name" value="AA-adenyl-dom"/>
    <property type="match status" value="1"/>
</dbReference>
<dbReference type="Gene3D" id="3.40.50.12780">
    <property type="entry name" value="N-terminal domain of ligase-like"/>
    <property type="match status" value="1"/>
</dbReference>
<dbReference type="RefSeq" id="WP_240262464.1">
    <property type="nucleotide sequence ID" value="NZ_CP092488.2"/>
</dbReference>
<evidence type="ECO:0000256" key="3">
    <source>
        <dbReference type="ARBA" id="ARBA00022553"/>
    </source>
</evidence>
<sequence length="1326" mass="143460">MTSIGTDEAARLSEIRRALLERRILAAGSNRAVTEPATLNPVTVSGPMPLSASQSQMWYQSQLAPDSLMLSEVVEIRKAGALDIDALRRAFSEVVARHEALRTTFDLIDGVPHQIVCEPVQVDLPVSDFASLDAADAAARAVEIVTADSMRPYDLTDGPLIRPRLVRLADNDYRLYIGLHHMIWDGLTLNRVVFSELVALYRSHVTGVPSALRHPEAQYADYTQWELDWIRGPEMAKRIERWRDRLADIASTQLPLDHPRPSRQTFNGGTIPLTVDHDTVERLRTAARAAGGTLFHALSAAYAWWLHLYSESDEVVFGTPHDLRQRSDLFSVAGYAVTPVVVRCAVSADESFTSLVSRTGRVITEAVSDAVPFETLVSGLGVARDARSNPLFQTSLALEPQLASPADDWSLHLMETTVRDALGSSKFDLSIELDERPEGGIEGRFFFSTELFERETAHAMLGHFCRVLEQVGLAPEVPMGEHDSLTAEQRERQLGWNPTSSASSGAPTVHDIVSAQVERTPDSVAVEVGDATVTYRQLDDRANAIAARLAAAGAQPGSVVAVLLDRSPDLIATLLGILKSGAAFLPLDPRQPAARNSFSVNDAGADMIVTDHPLPVDWEANDAVVIDLRASIPAQTLQVAVAPDDLAYVIYTSGSTGRPKGVLVEHRSVANLMDTMFGEMGVTANDTVLSVASISFDVALGDIFCALACGAKLVLASSAQATEPVALGQLIVDSGATYMMATPTTWAALVASGWSGNRRLAAASIGETLPDGLAKALLQRCGQVWNTYGPTEATIIDTVVKLADGDTVTVGTPFSNVRMYVVDSEGRLLPVGVPGEIAIGGVAVARGYHNRPDEQARRFGEDPFHPGGRMYRTGDRGRFLPDGRLQHLGRYDDQLKIRGFRIEPGEIESTLCEHPGVTSCAVVVNEGPNGEKQLAAYLVDGPGCPREGDVRDWLRRRLPEHMIPSSFTYIAELPTTASGKLDKAALPTPASPAAGRGAVQPPRDETEVRVAALWEELLAAPVTDVNADFFDIGGHSLLAARLIFKVQREFGDAPALAAFLDSGRTVAGLAALINGESVSGTAETTSDRPVHFVFADLASAVSVRHFKDQWADDQTVHVLIPEQPGGLFDPSVTVEQHANQALSLISERQPEGPLALAGYSIGGAVAYEIARQAMEAGRDVEWLGIVDCLAPSMAEMERQHQSLRWRLRRISRRPAREQLAKYVEVGLRLVRSGALWPHRDFDYQGATEIACRYQLPGHDALMHVFVSDGTAFDAESDVLGWAEFHKGTVTAHRLGGDHVTILEEPLVGHLASVMIESLRDARTSAS</sequence>